<proteinExistence type="predicted"/>
<dbReference type="PANTHER" id="PTHR14097">
    <property type="entry name" value="OXIDOREDUCTASE HTATIP2"/>
    <property type="match status" value="1"/>
</dbReference>
<reference evidence="2" key="1">
    <citation type="submission" date="2016-10" db="EMBL/GenBank/DDBJ databases">
        <authorList>
            <person name="Varghese N."/>
            <person name="Submissions S."/>
        </authorList>
    </citation>
    <scope>NUCLEOTIDE SEQUENCE [LARGE SCALE GENOMIC DNA]</scope>
    <source>
        <strain evidence="2">DSM 25329</strain>
    </source>
</reference>
<organism evidence="1 2">
    <name type="scientific">Dyadobacter soli</name>
    <dbReference type="NCBI Taxonomy" id="659014"/>
    <lineage>
        <taxon>Bacteria</taxon>
        <taxon>Pseudomonadati</taxon>
        <taxon>Bacteroidota</taxon>
        <taxon>Cytophagia</taxon>
        <taxon>Cytophagales</taxon>
        <taxon>Spirosomataceae</taxon>
        <taxon>Dyadobacter</taxon>
    </lineage>
</organism>
<dbReference type="STRING" id="659014.SAMN04487996_12510"/>
<keyword evidence="2" id="KW-1185">Reference proteome</keyword>
<gene>
    <name evidence="1" type="ORF">SAMN04487996_12510</name>
</gene>
<dbReference type="PANTHER" id="PTHR14097:SF8">
    <property type="entry name" value="NAD(P)-BINDING DOMAIN-CONTAINING PROTEIN"/>
    <property type="match status" value="1"/>
</dbReference>
<dbReference type="Gene3D" id="3.40.50.720">
    <property type="entry name" value="NAD(P)-binding Rossmann-like Domain"/>
    <property type="match status" value="1"/>
</dbReference>
<name>A0A1G7XZF3_9BACT</name>
<dbReference type="Proteomes" id="UP000198748">
    <property type="component" value="Unassembled WGS sequence"/>
</dbReference>
<accession>A0A1G7XZF3</accession>
<dbReference type="AlphaFoldDB" id="A0A1G7XZF3"/>
<dbReference type="EMBL" id="FNAN01000025">
    <property type="protein sequence ID" value="SDG89567.1"/>
    <property type="molecule type" value="Genomic_DNA"/>
</dbReference>
<evidence type="ECO:0000313" key="2">
    <source>
        <dbReference type="Proteomes" id="UP000198748"/>
    </source>
</evidence>
<protein>
    <recommendedName>
        <fullName evidence="3">NAD dependent epimerase/dehydratase family protein</fullName>
    </recommendedName>
</protein>
<sequence>MHRFWNSGRVLTKHFIVKVIITGATGMIGEGVLLESLKHPQVSQILSVSRKPCGIEHPKLTEYIVPDFLALQPNDPRLTGYDACFFCAGVSSVGMSEEQYERLTYDTTIAFARATGPNPQMTFVYVSGGGTDSSEKGRMHWARVKGKTENDLMRMPFKQAFGFRIGVVQPASGQQRVLSYYKYFSWLIPILKVLLPRTISTMSQVANAMINVSQNGYPENVIQISDIAILSKQNG</sequence>
<dbReference type="SUPFAM" id="SSF51735">
    <property type="entry name" value="NAD(P)-binding Rossmann-fold domains"/>
    <property type="match status" value="1"/>
</dbReference>
<evidence type="ECO:0000313" key="1">
    <source>
        <dbReference type="EMBL" id="SDG89567.1"/>
    </source>
</evidence>
<evidence type="ECO:0008006" key="3">
    <source>
        <dbReference type="Google" id="ProtNLM"/>
    </source>
</evidence>
<dbReference type="InterPro" id="IPR036291">
    <property type="entry name" value="NAD(P)-bd_dom_sf"/>
</dbReference>